<dbReference type="AlphaFoldDB" id="A0A3B1BMC0"/>
<gene>
    <name evidence="2" type="ORF">MNBD_NITROSPINAE03-1981</name>
</gene>
<evidence type="ECO:0000256" key="1">
    <source>
        <dbReference type="SAM" id="MobiDB-lite"/>
    </source>
</evidence>
<evidence type="ECO:0000313" key="2">
    <source>
        <dbReference type="EMBL" id="VAX19109.1"/>
    </source>
</evidence>
<sequence>RQILKNPIDEIAKKAKNSLFEGEPSSSKTTTSDKGAPPDADRENA</sequence>
<name>A0A3B1BMC0_9ZZZZ</name>
<feature type="region of interest" description="Disordered" evidence="1">
    <location>
        <begin position="1"/>
        <end position="45"/>
    </location>
</feature>
<reference evidence="2" key="1">
    <citation type="submission" date="2018-06" db="EMBL/GenBank/DDBJ databases">
        <authorList>
            <person name="Zhirakovskaya E."/>
        </authorList>
    </citation>
    <scope>NUCLEOTIDE SEQUENCE</scope>
</reference>
<accession>A0A3B1BMC0</accession>
<protein>
    <submittedName>
        <fullName evidence="2">Uncharacterized protein</fullName>
    </submittedName>
</protein>
<feature type="compositionally biased region" description="Polar residues" evidence="1">
    <location>
        <begin position="24"/>
        <end position="33"/>
    </location>
</feature>
<proteinExistence type="predicted"/>
<dbReference type="EMBL" id="UOGB01000134">
    <property type="protein sequence ID" value="VAX19109.1"/>
    <property type="molecule type" value="Genomic_DNA"/>
</dbReference>
<organism evidence="2">
    <name type="scientific">hydrothermal vent metagenome</name>
    <dbReference type="NCBI Taxonomy" id="652676"/>
    <lineage>
        <taxon>unclassified sequences</taxon>
        <taxon>metagenomes</taxon>
        <taxon>ecological metagenomes</taxon>
    </lineage>
</organism>
<feature type="non-terminal residue" evidence="2">
    <location>
        <position position="1"/>
    </location>
</feature>